<evidence type="ECO:0000256" key="3">
    <source>
        <dbReference type="ARBA" id="ARBA00001974"/>
    </source>
</evidence>
<dbReference type="PROSITE" id="PS50106">
    <property type="entry name" value="PDZ"/>
    <property type="match status" value="1"/>
</dbReference>
<dbReference type="InterPro" id="IPR044940">
    <property type="entry name" value="NOS_dom_2"/>
</dbReference>
<dbReference type="SUPFAM" id="SSF56512">
    <property type="entry name" value="Nitric oxide (NO) synthase oxygenase domain"/>
    <property type="match status" value="1"/>
</dbReference>
<dbReference type="FunFam" id="3.90.440.10:FF:000001">
    <property type="entry name" value="Endothelial nitric oxide synthase"/>
    <property type="match status" value="1"/>
</dbReference>
<keyword evidence="6" id="KW-0349">Heme</keyword>
<gene>
    <name evidence="17" type="primary">RvY_14857</name>
    <name evidence="17" type="synonym">RvY_14857.2</name>
    <name evidence="17" type="ORF">RvY_14857-2</name>
</gene>
<evidence type="ECO:0000256" key="9">
    <source>
        <dbReference type="ARBA" id="ARBA00022723"/>
    </source>
</evidence>
<dbReference type="Pfam" id="PF00595">
    <property type="entry name" value="PDZ"/>
    <property type="match status" value="1"/>
</dbReference>
<evidence type="ECO:0000313" key="18">
    <source>
        <dbReference type="Proteomes" id="UP000186922"/>
    </source>
</evidence>
<dbReference type="InterPro" id="IPR001478">
    <property type="entry name" value="PDZ"/>
</dbReference>
<comment type="similarity">
    <text evidence="4">Belongs to the NOS family.</text>
</comment>
<accession>A0A1D1VZY3</accession>
<feature type="domain" description="PDZ" evidence="16">
    <location>
        <begin position="8"/>
        <end position="77"/>
    </location>
</feature>
<evidence type="ECO:0000256" key="14">
    <source>
        <dbReference type="ARBA" id="ARBA00023004"/>
    </source>
</evidence>
<sequence>MDGSTGNSIKLRVIKRTSYGLGFLLHNDEVNHACVISGLVPGCDAERSQLVTIGDRLSAVNGVNVETLNFQQVLAVLDALPVERPAVILLKGPLNCRIQVVTYYDSNGTPRTRRITEPLTLTAAQNGHPIASCPVVEQNGEHRNGVEVSAEQLAKFNRDLQERLGKIEEMMQGLLNLNASAKKEHGKVMDDDVFEAPRPSPPSSFGGDRERQVQQQLHARDRRLSSAILDGGFSGNARTAARRRSFMTAPNGILSSHAIPSKTGDLSEERPVKDGSMVNSQHTRLGPRSSAALDAEAHHHLSPQPSPSHIKKYIKLKNLLDGKTFVDTLHRSTAQSVGCTANRCTASLLNLSRPQNSLARSTEEVLLLAKDFIRQYFESAKRLNTPAHDARWAEVEAQIHATGNYEFKEQELTFAAKSAWRNSQRCIGRIQWSKLQVFDARFINTPRTMFEALLNHIKYSTNRGNLRSAITIFKQRTTPEQDFRIWNAQLVRYAGYKQEDGSVIGDPASVELTEVCHKLGWKGSGGRFDVLPLVLSAAGQDPEYFDIPRDIVLQVAIHHAEYPGLAEMGLKWYALPAVANMVFDVGGVFFPAVAFSGWYMQTEIARDFVDPTRYNLLEDIANVFEFDTSRASSLWKDQTFLELNKAILSSFQSVNVTIVDHHSASESFMKHLENEQKARGGCPADWVGRTTFTEKCKQRKAFAYVLIFNLAGVDCAADGGQFSLGLPPGNAGL</sequence>
<dbReference type="GO" id="GO:0004517">
    <property type="term" value="F:nitric-oxide synthase activity"/>
    <property type="evidence" value="ECO:0007669"/>
    <property type="project" value="UniProtKB-EC"/>
</dbReference>
<keyword evidence="18" id="KW-1185">Reference proteome</keyword>
<dbReference type="SMART" id="SM00228">
    <property type="entry name" value="PDZ"/>
    <property type="match status" value="1"/>
</dbReference>
<evidence type="ECO:0000256" key="12">
    <source>
        <dbReference type="ARBA" id="ARBA00022860"/>
    </source>
</evidence>
<feature type="compositionally biased region" description="Basic and acidic residues" evidence="15">
    <location>
        <begin position="207"/>
        <end position="216"/>
    </location>
</feature>
<evidence type="ECO:0000259" key="16">
    <source>
        <dbReference type="PROSITE" id="PS50106"/>
    </source>
</evidence>
<dbReference type="InterPro" id="IPR036119">
    <property type="entry name" value="NOS_N_sf"/>
</dbReference>
<comment type="cofactor">
    <cofactor evidence="2">
        <name>heme b</name>
        <dbReference type="ChEBI" id="CHEBI:60344"/>
    </cofactor>
</comment>
<evidence type="ECO:0000256" key="4">
    <source>
        <dbReference type="ARBA" id="ARBA00006267"/>
    </source>
</evidence>
<evidence type="ECO:0000256" key="8">
    <source>
        <dbReference type="ARBA" id="ARBA00022643"/>
    </source>
</evidence>
<evidence type="ECO:0000256" key="6">
    <source>
        <dbReference type="ARBA" id="ARBA00022617"/>
    </source>
</evidence>
<keyword evidence="14" id="KW-0408">Iron</keyword>
<dbReference type="OrthoDB" id="2153534at2759"/>
<dbReference type="Proteomes" id="UP000186922">
    <property type="component" value="Unassembled WGS sequence"/>
</dbReference>
<dbReference type="Pfam" id="PF02898">
    <property type="entry name" value="NO_synthase"/>
    <property type="match status" value="1"/>
</dbReference>
<evidence type="ECO:0000256" key="5">
    <source>
        <dbReference type="ARBA" id="ARBA00012989"/>
    </source>
</evidence>
<keyword evidence="8" id="KW-0288">FMN</keyword>
<dbReference type="PANTHER" id="PTHR43410:SF1">
    <property type="entry name" value="NITRIC OXIDE SYNTHASE"/>
    <property type="match status" value="1"/>
</dbReference>
<comment type="cofactor">
    <cofactor evidence="1">
        <name>FMN</name>
        <dbReference type="ChEBI" id="CHEBI:58210"/>
    </cofactor>
</comment>
<reference evidence="17 18" key="1">
    <citation type="journal article" date="2016" name="Nat. Commun.">
        <title>Extremotolerant tardigrade genome and improved radiotolerance of human cultured cells by tardigrade-unique protein.</title>
        <authorList>
            <person name="Hashimoto T."/>
            <person name="Horikawa D.D."/>
            <person name="Saito Y."/>
            <person name="Kuwahara H."/>
            <person name="Kozuka-Hata H."/>
            <person name="Shin-I T."/>
            <person name="Minakuchi Y."/>
            <person name="Ohishi K."/>
            <person name="Motoyama A."/>
            <person name="Aizu T."/>
            <person name="Enomoto A."/>
            <person name="Kondo K."/>
            <person name="Tanaka S."/>
            <person name="Hara Y."/>
            <person name="Koshikawa S."/>
            <person name="Sagara H."/>
            <person name="Miura T."/>
            <person name="Yokobori S."/>
            <person name="Miyagawa K."/>
            <person name="Suzuki Y."/>
            <person name="Kubo T."/>
            <person name="Oyama M."/>
            <person name="Kohara Y."/>
            <person name="Fujiyama A."/>
            <person name="Arakawa K."/>
            <person name="Katayama T."/>
            <person name="Toyoda A."/>
            <person name="Kunieda T."/>
        </authorList>
    </citation>
    <scope>NUCLEOTIDE SEQUENCE [LARGE SCALE GENOMIC DNA]</scope>
    <source>
        <strain evidence="17 18">YOKOZUNA-1</strain>
    </source>
</reference>
<dbReference type="InterPro" id="IPR004030">
    <property type="entry name" value="NOS_N"/>
</dbReference>
<dbReference type="PANTHER" id="PTHR43410">
    <property type="entry name" value="NITRIC OXIDE SYNTHASE OXYGENASE"/>
    <property type="match status" value="1"/>
</dbReference>
<evidence type="ECO:0000256" key="2">
    <source>
        <dbReference type="ARBA" id="ARBA00001970"/>
    </source>
</evidence>
<dbReference type="PROSITE" id="PS60001">
    <property type="entry name" value="NOS"/>
    <property type="match status" value="1"/>
</dbReference>
<keyword evidence="7" id="KW-0285">Flavoprotein</keyword>
<dbReference type="InterPro" id="IPR050607">
    <property type="entry name" value="NOS"/>
</dbReference>
<organism evidence="17 18">
    <name type="scientific">Ramazzottius varieornatus</name>
    <name type="common">Water bear</name>
    <name type="synonym">Tardigrade</name>
    <dbReference type="NCBI Taxonomy" id="947166"/>
    <lineage>
        <taxon>Eukaryota</taxon>
        <taxon>Metazoa</taxon>
        <taxon>Ecdysozoa</taxon>
        <taxon>Tardigrada</taxon>
        <taxon>Eutardigrada</taxon>
        <taxon>Parachela</taxon>
        <taxon>Hypsibioidea</taxon>
        <taxon>Ramazzottiidae</taxon>
        <taxon>Ramazzottius</taxon>
    </lineage>
</organism>
<evidence type="ECO:0000256" key="13">
    <source>
        <dbReference type="ARBA" id="ARBA00023002"/>
    </source>
</evidence>
<evidence type="ECO:0000256" key="15">
    <source>
        <dbReference type="SAM" id="MobiDB-lite"/>
    </source>
</evidence>
<dbReference type="Gene3D" id="2.30.42.10">
    <property type="match status" value="1"/>
</dbReference>
<dbReference type="InterPro" id="IPR044943">
    <property type="entry name" value="NOS_dom_1"/>
</dbReference>
<keyword evidence="9" id="KW-0479">Metal-binding</keyword>
<dbReference type="GO" id="GO:0046872">
    <property type="term" value="F:metal ion binding"/>
    <property type="evidence" value="ECO:0007669"/>
    <property type="project" value="UniProtKB-KW"/>
</dbReference>
<dbReference type="GO" id="GO:0005516">
    <property type="term" value="F:calmodulin binding"/>
    <property type="evidence" value="ECO:0007669"/>
    <property type="project" value="UniProtKB-KW"/>
</dbReference>
<name>A0A1D1VZY3_RAMVA</name>
<evidence type="ECO:0000313" key="17">
    <source>
        <dbReference type="EMBL" id="GAV04594.1"/>
    </source>
</evidence>
<dbReference type="InterPro" id="IPR036034">
    <property type="entry name" value="PDZ_sf"/>
</dbReference>
<dbReference type="Gene3D" id="3.90.440.10">
    <property type="entry name" value="Nitric Oxide Synthase,Heme Domain,Chain A domain 2"/>
    <property type="match status" value="1"/>
</dbReference>
<protein>
    <recommendedName>
        <fullName evidence="5">nitric-oxide synthase (NADPH)</fullName>
        <ecNumber evidence="5">1.14.13.39</ecNumber>
    </recommendedName>
</protein>
<evidence type="ECO:0000256" key="11">
    <source>
        <dbReference type="ARBA" id="ARBA00022857"/>
    </source>
</evidence>
<dbReference type="Gene3D" id="3.90.1230.10">
    <property type="entry name" value="Nitric Oxide Synthase, Chain A, domain 3"/>
    <property type="match status" value="1"/>
</dbReference>
<comment type="cofactor">
    <cofactor evidence="3">
        <name>FAD</name>
        <dbReference type="ChEBI" id="CHEBI:57692"/>
    </cofactor>
</comment>
<dbReference type="STRING" id="947166.A0A1D1VZY3"/>
<dbReference type="InterPro" id="IPR044944">
    <property type="entry name" value="NOS_dom_3"/>
</dbReference>
<proteinExistence type="inferred from homology"/>
<dbReference type="EC" id="1.14.13.39" evidence="5"/>
<dbReference type="EMBL" id="BDGG01000011">
    <property type="protein sequence ID" value="GAV04594.1"/>
    <property type="molecule type" value="Genomic_DNA"/>
</dbReference>
<dbReference type="SUPFAM" id="SSF50156">
    <property type="entry name" value="PDZ domain-like"/>
    <property type="match status" value="1"/>
</dbReference>
<feature type="region of interest" description="Disordered" evidence="15">
    <location>
        <begin position="195"/>
        <end position="216"/>
    </location>
</feature>
<keyword evidence="10" id="KW-0274">FAD</keyword>
<evidence type="ECO:0000256" key="7">
    <source>
        <dbReference type="ARBA" id="ARBA00022630"/>
    </source>
</evidence>
<dbReference type="Gene3D" id="3.90.340.10">
    <property type="entry name" value="Nitric Oxide Synthase, Chain A, domain 1"/>
    <property type="match status" value="1"/>
</dbReference>
<keyword evidence="13" id="KW-0560">Oxidoreductase</keyword>
<comment type="caution">
    <text evidence="17">The sequence shown here is derived from an EMBL/GenBank/DDBJ whole genome shotgun (WGS) entry which is preliminary data.</text>
</comment>
<evidence type="ECO:0000256" key="10">
    <source>
        <dbReference type="ARBA" id="ARBA00022827"/>
    </source>
</evidence>
<evidence type="ECO:0000256" key="1">
    <source>
        <dbReference type="ARBA" id="ARBA00001917"/>
    </source>
</evidence>
<dbReference type="GO" id="GO:0006809">
    <property type="term" value="P:nitric oxide biosynthetic process"/>
    <property type="evidence" value="ECO:0007669"/>
    <property type="project" value="InterPro"/>
</dbReference>
<dbReference type="AlphaFoldDB" id="A0A1D1VZY3"/>
<feature type="region of interest" description="Disordered" evidence="15">
    <location>
        <begin position="253"/>
        <end position="287"/>
    </location>
</feature>
<keyword evidence="11" id="KW-0521">NADP</keyword>
<keyword evidence="12" id="KW-0112">Calmodulin-binding</keyword>